<feature type="domain" description="Heterokaryon incompatibility" evidence="2">
    <location>
        <begin position="163"/>
        <end position="301"/>
    </location>
</feature>
<dbReference type="EMBL" id="KZ613912">
    <property type="protein sequence ID" value="PMD52331.1"/>
    <property type="molecule type" value="Genomic_DNA"/>
</dbReference>
<reference evidence="3 4" key="1">
    <citation type="submission" date="2016-04" db="EMBL/GenBank/DDBJ databases">
        <title>A degradative enzymes factory behind the ericoid mycorrhizal symbiosis.</title>
        <authorList>
            <consortium name="DOE Joint Genome Institute"/>
            <person name="Martino E."/>
            <person name="Morin E."/>
            <person name="Grelet G."/>
            <person name="Kuo A."/>
            <person name="Kohler A."/>
            <person name="Daghino S."/>
            <person name="Barry K."/>
            <person name="Choi C."/>
            <person name="Cichocki N."/>
            <person name="Clum A."/>
            <person name="Copeland A."/>
            <person name="Hainaut M."/>
            <person name="Haridas S."/>
            <person name="Labutti K."/>
            <person name="Lindquist E."/>
            <person name="Lipzen A."/>
            <person name="Khouja H.-R."/>
            <person name="Murat C."/>
            <person name="Ohm R."/>
            <person name="Olson A."/>
            <person name="Spatafora J."/>
            <person name="Veneault-Fourrey C."/>
            <person name="Henrissat B."/>
            <person name="Grigoriev I."/>
            <person name="Martin F."/>
            <person name="Perotto S."/>
        </authorList>
    </citation>
    <scope>NUCLEOTIDE SEQUENCE [LARGE SCALE GENOMIC DNA]</scope>
    <source>
        <strain evidence="3 4">E</strain>
    </source>
</reference>
<dbReference type="PANTHER" id="PTHR33112:SF16">
    <property type="entry name" value="HETEROKARYON INCOMPATIBILITY DOMAIN-CONTAINING PROTEIN"/>
    <property type="match status" value="1"/>
</dbReference>
<evidence type="ECO:0000313" key="4">
    <source>
        <dbReference type="Proteomes" id="UP000235371"/>
    </source>
</evidence>
<organism evidence="3 4">
    <name type="scientific">Hyaloscypha bicolor E</name>
    <dbReference type="NCBI Taxonomy" id="1095630"/>
    <lineage>
        <taxon>Eukaryota</taxon>
        <taxon>Fungi</taxon>
        <taxon>Dikarya</taxon>
        <taxon>Ascomycota</taxon>
        <taxon>Pezizomycotina</taxon>
        <taxon>Leotiomycetes</taxon>
        <taxon>Helotiales</taxon>
        <taxon>Hyaloscyphaceae</taxon>
        <taxon>Hyaloscypha</taxon>
        <taxon>Hyaloscypha bicolor</taxon>
    </lineage>
</organism>
<dbReference type="STRING" id="1095630.A0A2J6SNH8"/>
<evidence type="ECO:0000256" key="1">
    <source>
        <dbReference type="SAM" id="MobiDB-lite"/>
    </source>
</evidence>
<dbReference type="PANTHER" id="PTHR33112">
    <property type="entry name" value="DOMAIN PROTEIN, PUTATIVE-RELATED"/>
    <property type="match status" value="1"/>
</dbReference>
<proteinExistence type="predicted"/>
<dbReference type="GeneID" id="36589994"/>
<sequence>MGKSLPRYLGSVALYSKSAESNIMGRKILSKADSEEGFDMISTWFNNCVKHHNVACSNTQFPRPPIVTIPAAITQSTLVATSSIIKNLRSKLKAATRKSSFATKPATGPPIEPSAKSKVPHGLSKQLTRLWPKRLIYVGNASGCKEARLVETGRLLKLNSIKYTTLSHCWGNSKPTITTKETLPERMSSISVSALPKTFREAIEITRHLGIEYLWIDSLCIIQDCPKDWQTESSKMGQVYTYSSLTICAAGARDSYGGCFLERPPMPAIQILSGVYVSEYVEAIPFWSPEAVDTRAWCLQELALSPRVLMCGSRMMAWRCEETTIIEQGQQPEISPKYDLRINPKLSTRNWNDVVANYSRRNLSQSRDKLVAISGLARKFANESTEQYLAGLWRRTLLTDLLWRVDVQVETSLPRISRSTSYRAPSWSWASLDGPVMFTRETRFDWDPLALLVEANVVLGAEDPFGEVVGGLLRIRGPLALVTCRNTNSKTYPACFPLSSDSAEEEDSHSRCASCWFDIRDEMDWSNTSVFCLRIAETHGLVLCPVGDSGENFRRVGIANWLLGPLWKLDCPDTEISIT</sequence>
<accession>A0A2J6SNH8</accession>
<dbReference type="InParanoid" id="A0A2J6SNH8"/>
<dbReference type="Pfam" id="PF06985">
    <property type="entry name" value="HET"/>
    <property type="match status" value="1"/>
</dbReference>
<evidence type="ECO:0000313" key="3">
    <source>
        <dbReference type="EMBL" id="PMD52331.1"/>
    </source>
</evidence>
<feature type="region of interest" description="Disordered" evidence="1">
    <location>
        <begin position="98"/>
        <end position="119"/>
    </location>
</feature>
<name>A0A2J6SNH8_9HELO</name>
<evidence type="ECO:0000259" key="2">
    <source>
        <dbReference type="Pfam" id="PF06985"/>
    </source>
</evidence>
<dbReference type="RefSeq" id="XP_024729235.1">
    <property type="nucleotide sequence ID" value="XM_024881917.1"/>
</dbReference>
<dbReference type="InterPro" id="IPR010730">
    <property type="entry name" value="HET"/>
</dbReference>
<keyword evidence="4" id="KW-1185">Reference proteome</keyword>
<dbReference type="AlphaFoldDB" id="A0A2J6SNH8"/>
<gene>
    <name evidence="3" type="ORF">K444DRAFT_621471</name>
</gene>
<dbReference type="OrthoDB" id="5362512at2759"/>
<dbReference type="Proteomes" id="UP000235371">
    <property type="component" value="Unassembled WGS sequence"/>
</dbReference>
<protein>
    <submittedName>
        <fullName evidence="3">HET-domain-containing protein</fullName>
    </submittedName>
</protein>